<sequence>MDENSTQVILQHESIEVKNDIWGEFLITCDRTKAPN</sequence>
<dbReference type="Proteomes" id="UP001332939">
    <property type="component" value="Unassembled WGS sequence"/>
</dbReference>
<evidence type="ECO:0000313" key="1">
    <source>
        <dbReference type="EMBL" id="MEB6857256.1"/>
    </source>
</evidence>
<evidence type="ECO:0000313" key="2">
    <source>
        <dbReference type="Proteomes" id="UP001332939"/>
    </source>
</evidence>
<reference evidence="1 2" key="1">
    <citation type="submission" date="2022-05" db="EMBL/GenBank/DDBJ databases">
        <title>Whole genome sequences of Escherichia coli of fish isolates collected from Assam, India.</title>
        <authorList>
            <person name="Sudha S."/>
            <person name="Muneeb K.H."/>
            <person name="Rakshit O."/>
            <person name="Mendem S.K."/>
            <person name="Raisen C."/>
            <person name="Holmes M.A."/>
            <person name="Shome B.R."/>
            <person name="Sivaraman G.K."/>
        </authorList>
    </citation>
    <scope>NUCLEOTIDE SEQUENCE [LARGE SCALE GENOMIC DNA]</scope>
    <source>
        <strain evidence="1 2">278</strain>
    </source>
</reference>
<proteinExistence type="predicted"/>
<gene>
    <name evidence="1" type="ORF">NA736_09475</name>
</gene>
<comment type="caution">
    <text evidence="1">The sequence shown here is derived from an EMBL/GenBank/DDBJ whole genome shotgun (WGS) entry which is preliminary data.</text>
</comment>
<name>A0ABU6EDV5_9GAMM</name>
<organism evidence="1 2">
    <name type="scientific">Proteus cibi</name>
    <dbReference type="NCBI Taxonomy" id="2050966"/>
    <lineage>
        <taxon>Bacteria</taxon>
        <taxon>Pseudomonadati</taxon>
        <taxon>Pseudomonadota</taxon>
        <taxon>Gammaproteobacteria</taxon>
        <taxon>Enterobacterales</taxon>
        <taxon>Morganellaceae</taxon>
        <taxon>Proteus</taxon>
    </lineage>
</organism>
<dbReference type="EMBL" id="JAMZOO010000002">
    <property type="protein sequence ID" value="MEB6857256.1"/>
    <property type="molecule type" value="Genomic_DNA"/>
</dbReference>
<keyword evidence="2" id="KW-1185">Reference proteome</keyword>
<accession>A0ABU6EDV5</accession>
<protein>
    <submittedName>
        <fullName evidence="1">DUF1778 domain-containing protein</fullName>
    </submittedName>
</protein>